<evidence type="ECO:0000313" key="3">
    <source>
        <dbReference type="EMBL" id="SBT70532.1"/>
    </source>
</evidence>
<gene>
    <name evidence="3" type="primary">PmlGA01_040007600</name>
    <name evidence="3" type="ORF">PMLGA01_040007600</name>
</gene>
<dbReference type="VEuPathDB" id="PlasmoDB:PmUG01_04015400"/>
<keyword evidence="2" id="KW-0472">Membrane</keyword>
<evidence type="ECO:0000256" key="2">
    <source>
        <dbReference type="SAM" id="Phobius"/>
    </source>
</evidence>
<sequence length="925" mass="109326">MKGIIPFLKFLLIIVVAVQHVLLSLNISSNRILLSLIDGMLIIILIYFLIRSINNIQMYIIYIYSIVTKITIIFFASFPKYINSKKEEDVTASIYYEQFSRKVEIVTIAILVTIVVYILLFYITNYSLLNIHTISIENILFFLIITHVSIDFLDVSDFFCSSYFYFYLYYFRLKEESTLFKDTNSFAYSSIDYSTIVNFYSISVNAYEVIFILFGVVISLNISLHAYSLPNYSYEATWVKGAKGVEVTRAEVKPSEGKTLEQEKKKSKAERGWNNNMWYNEDKEDGSNGEEEKFKDKMVKLNDENRSLLKSHSTTNNMYTFPSYQLNSKDKQLSLAKSFYKDDKLTQGGGSLDRSYKSIRASTSKGKVTHLSVTNYNYYINEARKTKYHSKVGGDAMSCLKYISIYSFIFTDLVFLVARLFNSFVFSVGSSSSFFMIKNVCFIIIHGSRIYRKSKFLNCRRSKKRKERREELTKKKEMGVNQSEKEERKGNYKDSYEKEKIQDIEDNQKEGIYSLFRSRRSSSNLKESYFNLELISKSIFSSEIKNFDEIKYMDYKRVTSLNYEKIKAYFFILYFKYKGVNIKKYASCYVDNIEQNSSKFFIIFLFFFLLISLKITILVITYTFNIEDEFKKSLYQLTFLYNLTALKSCFILKIYFLIIISYVVSSFFVYTFICSIFDALFMSFLYFFHLVSYSFILIIISQYNPSYDIFSYFNRSKNFPIVLCVFVYLVYLFLNDTYMFIYMLLGRKYITYKYRINTKKRKRDIENTSIQREEVYVSVSVISSLVVKLIKYMNGPLILNKLIIGNNFIKNTRLDNYLFFCHFKEITVKLIIYFSCSFLLPRYNIIKFSFILQIFIIDIFVAILYLILSKVYRNTVMDCVFTQAAFTCLNRGEDNTFDYPDYNKSEYGAYSYDYFVLFDNSLNYF</sequence>
<keyword evidence="2" id="KW-0812">Transmembrane</keyword>
<reference evidence="3 4" key="1">
    <citation type="submission" date="2016-06" db="EMBL/GenBank/DDBJ databases">
        <authorList>
            <consortium name="Pathogen Informatics"/>
        </authorList>
    </citation>
    <scope>NUCLEOTIDE SEQUENCE [LARGE SCALE GENOMIC DNA]</scope>
    <source>
        <strain evidence="3">PmlGA01</strain>
    </source>
</reference>
<feature type="transmembrane region" description="Helical" evidence="2">
    <location>
        <begin position="720"/>
        <end position="745"/>
    </location>
</feature>
<protein>
    <submittedName>
        <fullName evidence="3">Uncharacterized protein</fullName>
    </submittedName>
</protein>
<dbReference type="Proteomes" id="UP000219799">
    <property type="component" value="Chromosome 4"/>
</dbReference>
<evidence type="ECO:0000256" key="1">
    <source>
        <dbReference type="SAM" id="MobiDB-lite"/>
    </source>
</evidence>
<feature type="transmembrane region" description="Helical" evidence="2">
    <location>
        <begin position="424"/>
        <end position="445"/>
    </location>
</feature>
<feature type="transmembrane region" description="Helical" evidence="2">
    <location>
        <begin position="129"/>
        <end position="145"/>
    </location>
</feature>
<feature type="transmembrane region" description="Helical" evidence="2">
    <location>
        <begin position="680"/>
        <end position="700"/>
    </location>
</feature>
<feature type="transmembrane region" description="Helical" evidence="2">
    <location>
        <begin position="56"/>
        <end position="76"/>
    </location>
</feature>
<feature type="transmembrane region" description="Helical" evidence="2">
    <location>
        <begin position="650"/>
        <end position="673"/>
    </location>
</feature>
<feature type="transmembrane region" description="Helical" evidence="2">
    <location>
        <begin position="399"/>
        <end position="418"/>
    </location>
</feature>
<feature type="compositionally biased region" description="Basic and acidic residues" evidence="1">
    <location>
        <begin position="468"/>
        <end position="494"/>
    </location>
</feature>
<accession>A0A1C3KAG0</accession>
<evidence type="ECO:0000313" key="4">
    <source>
        <dbReference type="Proteomes" id="UP000219799"/>
    </source>
</evidence>
<organism evidence="3 4">
    <name type="scientific">Plasmodium malariae</name>
    <dbReference type="NCBI Taxonomy" id="5858"/>
    <lineage>
        <taxon>Eukaryota</taxon>
        <taxon>Sar</taxon>
        <taxon>Alveolata</taxon>
        <taxon>Apicomplexa</taxon>
        <taxon>Aconoidasida</taxon>
        <taxon>Haemosporida</taxon>
        <taxon>Plasmodiidae</taxon>
        <taxon>Plasmodium</taxon>
        <taxon>Plasmodium (Plasmodium)</taxon>
    </lineage>
</organism>
<feature type="transmembrane region" description="Helical" evidence="2">
    <location>
        <begin position="103"/>
        <end position="123"/>
    </location>
</feature>
<feature type="region of interest" description="Disordered" evidence="1">
    <location>
        <begin position="467"/>
        <end position="494"/>
    </location>
</feature>
<proteinExistence type="predicted"/>
<feature type="transmembrane region" description="Helical" evidence="2">
    <location>
        <begin position="817"/>
        <end position="840"/>
    </location>
</feature>
<feature type="transmembrane region" description="Helical" evidence="2">
    <location>
        <begin position="6"/>
        <end position="25"/>
    </location>
</feature>
<dbReference type="AlphaFoldDB" id="A0A1C3KAG0"/>
<feature type="transmembrane region" description="Helical" evidence="2">
    <location>
        <begin position="846"/>
        <end position="868"/>
    </location>
</feature>
<feature type="transmembrane region" description="Helical" evidence="2">
    <location>
        <begin position="600"/>
        <end position="624"/>
    </location>
</feature>
<keyword evidence="2" id="KW-1133">Transmembrane helix</keyword>
<feature type="transmembrane region" description="Helical" evidence="2">
    <location>
        <begin position="32"/>
        <end position="50"/>
    </location>
</feature>
<dbReference type="EMBL" id="LT594492">
    <property type="protein sequence ID" value="SBT70532.1"/>
    <property type="molecule type" value="Genomic_DNA"/>
</dbReference>
<name>A0A1C3KAG0_PLAMA</name>